<name>A0A0F9SPF5_9ZZZZ</name>
<gene>
    <name evidence="7" type="ORF">LCGC14_0426010</name>
</gene>
<protein>
    <recommendedName>
        <fullName evidence="6">Methylamine utilisation protein MauE domain-containing protein</fullName>
    </recommendedName>
</protein>
<dbReference type="InterPro" id="IPR009908">
    <property type="entry name" value="Methylamine_util_MauE"/>
</dbReference>
<feature type="transmembrane region" description="Helical" evidence="5">
    <location>
        <begin position="120"/>
        <end position="139"/>
    </location>
</feature>
<feature type="domain" description="Methylamine utilisation protein MauE" evidence="6">
    <location>
        <begin position="120"/>
        <end position="245"/>
    </location>
</feature>
<comment type="caution">
    <text evidence="7">The sequence shown here is derived from an EMBL/GenBank/DDBJ whole genome shotgun (WGS) entry which is preliminary data.</text>
</comment>
<sequence length="248" mass="28168">MTDQQRDAQLYRMVMKDHICPFGLKSRDLLKREGYQVEDHWLTTREETDAFKHKHDVDTTPQTFIDNQRVGGYDDLRRYFGKSVKDPDEVTYQPVIAVFATAVFMALGFAWAAFDTLFTVRALEWFVAISMCVLAILKLRDLESFSNMFLGYDLLAKRWVRYAYLYPFGEALAGILMIAGAILWLAIPLAMIIGTIGAVSVFKAVYVDKRELKCACVGGDSNVPLGFISLTENLMMVGMAIWMLVKTI</sequence>
<keyword evidence="2 5" id="KW-0812">Transmembrane</keyword>
<evidence type="ECO:0000256" key="3">
    <source>
        <dbReference type="ARBA" id="ARBA00022989"/>
    </source>
</evidence>
<evidence type="ECO:0000256" key="2">
    <source>
        <dbReference type="ARBA" id="ARBA00022692"/>
    </source>
</evidence>
<keyword evidence="4 5" id="KW-0472">Membrane</keyword>
<reference evidence="7" key="1">
    <citation type="journal article" date="2015" name="Nature">
        <title>Complex archaea that bridge the gap between prokaryotes and eukaryotes.</title>
        <authorList>
            <person name="Spang A."/>
            <person name="Saw J.H."/>
            <person name="Jorgensen S.L."/>
            <person name="Zaremba-Niedzwiedzka K."/>
            <person name="Martijn J."/>
            <person name="Lind A.E."/>
            <person name="van Eijk R."/>
            <person name="Schleper C."/>
            <person name="Guy L."/>
            <person name="Ettema T.J."/>
        </authorList>
    </citation>
    <scope>NUCLEOTIDE SEQUENCE</scope>
</reference>
<dbReference type="GO" id="GO:0030416">
    <property type="term" value="P:methylamine metabolic process"/>
    <property type="evidence" value="ECO:0007669"/>
    <property type="project" value="InterPro"/>
</dbReference>
<evidence type="ECO:0000259" key="6">
    <source>
        <dbReference type="Pfam" id="PF07291"/>
    </source>
</evidence>
<evidence type="ECO:0000256" key="1">
    <source>
        <dbReference type="ARBA" id="ARBA00004141"/>
    </source>
</evidence>
<dbReference type="EMBL" id="LAZR01000394">
    <property type="protein sequence ID" value="KKN70910.1"/>
    <property type="molecule type" value="Genomic_DNA"/>
</dbReference>
<comment type="subcellular location">
    <subcellularLocation>
        <location evidence="1">Membrane</location>
        <topology evidence="1">Multi-pass membrane protein</topology>
    </subcellularLocation>
</comment>
<dbReference type="SUPFAM" id="SSF52833">
    <property type="entry name" value="Thioredoxin-like"/>
    <property type="match status" value="1"/>
</dbReference>
<evidence type="ECO:0000256" key="4">
    <source>
        <dbReference type="ARBA" id="ARBA00023136"/>
    </source>
</evidence>
<dbReference type="Pfam" id="PF07291">
    <property type="entry name" value="MauE"/>
    <property type="match status" value="1"/>
</dbReference>
<feature type="transmembrane region" description="Helical" evidence="5">
    <location>
        <begin position="185"/>
        <end position="206"/>
    </location>
</feature>
<feature type="transmembrane region" description="Helical" evidence="5">
    <location>
        <begin position="159"/>
        <end position="179"/>
    </location>
</feature>
<dbReference type="InterPro" id="IPR036249">
    <property type="entry name" value="Thioredoxin-like_sf"/>
</dbReference>
<dbReference type="Gene3D" id="3.40.30.10">
    <property type="entry name" value="Glutaredoxin"/>
    <property type="match status" value="1"/>
</dbReference>
<dbReference type="PROSITE" id="PS51354">
    <property type="entry name" value="GLUTAREDOXIN_2"/>
    <property type="match status" value="1"/>
</dbReference>
<dbReference type="GO" id="GO:0016020">
    <property type="term" value="C:membrane"/>
    <property type="evidence" value="ECO:0007669"/>
    <property type="project" value="UniProtKB-SubCell"/>
</dbReference>
<feature type="transmembrane region" description="Helical" evidence="5">
    <location>
        <begin position="95"/>
        <end position="114"/>
    </location>
</feature>
<evidence type="ECO:0000256" key="5">
    <source>
        <dbReference type="SAM" id="Phobius"/>
    </source>
</evidence>
<keyword evidence="3 5" id="KW-1133">Transmembrane helix</keyword>
<feature type="transmembrane region" description="Helical" evidence="5">
    <location>
        <begin position="227"/>
        <end position="245"/>
    </location>
</feature>
<dbReference type="AlphaFoldDB" id="A0A0F9SPF5"/>
<organism evidence="7">
    <name type="scientific">marine sediment metagenome</name>
    <dbReference type="NCBI Taxonomy" id="412755"/>
    <lineage>
        <taxon>unclassified sequences</taxon>
        <taxon>metagenomes</taxon>
        <taxon>ecological metagenomes</taxon>
    </lineage>
</organism>
<evidence type="ECO:0000313" key="7">
    <source>
        <dbReference type="EMBL" id="KKN70910.1"/>
    </source>
</evidence>
<proteinExistence type="predicted"/>
<accession>A0A0F9SPF5</accession>